<accession>A0ABR1TC62</accession>
<feature type="region of interest" description="Disordered" evidence="1">
    <location>
        <begin position="1291"/>
        <end position="1313"/>
    </location>
</feature>
<sequence>MDAAGGRSGEGPAAPRSYQGTVYHPWESQSNYPPSQATGTKDAEKTCAATRLPWRPSYLRRFVIVGFITVFALIIAAIEVLLAISNKSDGIATSRPDQHYLWTYGPIAFLTLVAAAWGRAEYQSKLVAPWLRLAQPSADAKRTLLLDYVSGFPLFVVFTALRNKDWTVSITCAVSLLMKILIVISTGLITLSWTGVHLDNHPMVAQDTFSTNSARLSKAGSLSYFVMKGLIGQNFTYPEGMSRDYAYQSVVTGLPDSAETRVTVDGLTNGLDCVPAEVVLTGAKPKDPRDPNSQMNLTVTSSGCDLRTLQLAGPTCSGYAGNFSTCNFGRFVKTQCDGTTDEGGARVLLMFGNITYTRDYSKKPTMDYTGRNPTYPLVARLPQSAQMLCVPTYTISPVDVVRNGSQTQSVELASGGANRTLGSIRPWAIMDAHFSAYNNRLEGESASVWGHKTNLSRVEVDVDEYFGVAIESQFSPNTTAQVSDMFDSVFLEQFAESYYRQFAAIIAKQSLTEPAAIDITGTAVFMANRLLVRDWSAQWMAGLTAACLVLSAILLFTVPRQGVLPRNPSNIPDMASLILHSPDLQRRVRDLGAADEKSVVQGLERHSFQSGVVQNPTTGQAEFVILDQEQLSDDASRDPGAPLVRARRNLHPGILHPATRATLCLIVIGLIIALELLLQKSNREDGLGDVVDDTYIHYLWTTLPALTFGLVAMAFSSMDFQIRSLAPYMLLKKTVGTDAFMTLDHLDMSIPRTIYKEARSGNFGALATTTMVLVASLFTIFSGSLFQALAIPSTGSITLRANQSFDLTPYGGAPYQNNARFGASIPSLILESNLSYPAFTHENLAFPQFVSDLPIRSNATFNASTVSIDAVVPAVRPRLDCRLYDMSKHRLNFTINTNATNMDVENPLGVWIEGEECKLRDDEEKGKYNILFSTYTNTTYVGIGDITDMFQPVVGCSHLLYSWGQLDYSAKPQPAVQHLSSLGCNLTFERVDVEATFVGPDLKIDTSPGKAPRPREETAHASTMQLGAPEFGQGTSSLYGIYNHLAGIRTDPQVLNPFFGMLVSSRYAIPIADLGDPSANARVADAIRFQHGVIHAQNLAAQRMPAAWSDVTLTSSSAAKPNNASDAQPRYAANMTDPTGRHRVVQDAASTRALEALLGAALVLLGVGWCFMHQTDVLPRAPTSIASVAALVAGGNLLERMPGDAEWRSRKEIAAALNSEAAGGRPQFWIGWGLVPDLEGRALGGESENGFRRFGIFVVEGEEQEKRMAGDDVEAGGDRGRDKRVREQVTAYRGAGGGQDSPVEQENVLYHPY</sequence>
<feature type="transmembrane region" description="Helical" evidence="2">
    <location>
        <begin position="62"/>
        <end position="84"/>
    </location>
</feature>
<gene>
    <name evidence="3" type="ORF">PG993_004207</name>
</gene>
<keyword evidence="4" id="KW-1185">Reference proteome</keyword>
<feature type="transmembrane region" description="Helical" evidence="2">
    <location>
        <begin position="763"/>
        <end position="786"/>
    </location>
</feature>
<reference evidence="3 4" key="1">
    <citation type="submission" date="2023-01" db="EMBL/GenBank/DDBJ databases">
        <title>Analysis of 21 Apiospora genomes using comparative genomics revels a genus with tremendous synthesis potential of carbohydrate active enzymes and secondary metabolites.</title>
        <authorList>
            <person name="Sorensen T."/>
        </authorList>
    </citation>
    <scope>NUCLEOTIDE SEQUENCE [LARGE SCALE GENOMIC DNA]</scope>
    <source>
        <strain evidence="3 4">CBS 33761</strain>
    </source>
</reference>
<keyword evidence="2" id="KW-0812">Transmembrane</keyword>
<dbReference type="PANTHER" id="PTHR37544:SF3">
    <property type="entry name" value="SPRAY"/>
    <property type="match status" value="1"/>
</dbReference>
<name>A0ABR1TC62_9PEZI</name>
<evidence type="ECO:0000313" key="3">
    <source>
        <dbReference type="EMBL" id="KAK8044183.1"/>
    </source>
</evidence>
<feature type="transmembrane region" description="Helical" evidence="2">
    <location>
        <begin position="657"/>
        <end position="678"/>
    </location>
</feature>
<dbReference type="Pfam" id="PF11915">
    <property type="entry name" value="DUF3433"/>
    <property type="match status" value="2"/>
</dbReference>
<feature type="compositionally biased region" description="Polar residues" evidence="1">
    <location>
        <begin position="1117"/>
        <end position="1126"/>
    </location>
</feature>
<evidence type="ECO:0000256" key="1">
    <source>
        <dbReference type="SAM" id="MobiDB-lite"/>
    </source>
</evidence>
<keyword evidence="2" id="KW-0472">Membrane</keyword>
<feature type="transmembrane region" description="Helical" evidence="2">
    <location>
        <begin position="698"/>
        <end position="715"/>
    </location>
</feature>
<feature type="region of interest" description="Disordered" evidence="1">
    <location>
        <begin position="24"/>
        <end position="44"/>
    </location>
</feature>
<dbReference type="EMBL" id="JAQQWK010000003">
    <property type="protein sequence ID" value="KAK8044183.1"/>
    <property type="molecule type" value="Genomic_DNA"/>
</dbReference>
<feature type="compositionally biased region" description="Polar residues" evidence="1">
    <location>
        <begin position="27"/>
        <end position="39"/>
    </location>
</feature>
<comment type="caution">
    <text evidence="3">The sequence shown here is derived from an EMBL/GenBank/DDBJ whole genome shotgun (WGS) entry which is preliminary data.</text>
</comment>
<feature type="transmembrane region" description="Helical" evidence="2">
    <location>
        <begin position="104"/>
        <end position="122"/>
    </location>
</feature>
<feature type="transmembrane region" description="Helical" evidence="2">
    <location>
        <begin position="538"/>
        <end position="558"/>
    </location>
</feature>
<evidence type="ECO:0000256" key="2">
    <source>
        <dbReference type="SAM" id="Phobius"/>
    </source>
</evidence>
<dbReference type="PANTHER" id="PTHR37544">
    <property type="entry name" value="SPRAY-RELATED"/>
    <property type="match status" value="1"/>
</dbReference>
<proteinExistence type="predicted"/>
<protein>
    <submittedName>
        <fullName evidence="3">Uncharacterized protein</fullName>
    </submittedName>
</protein>
<feature type="region of interest" description="Disordered" evidence="1">
    <location>
        <begin position="1117"/>
        <end position="1136"/>
    </location>
</feature>
<evidence type="ECO:0000313" key="4">
    <source>
        <dbReference type="Proteomes" id="UP001444661"/>
    </source>
</evidence>
<dbReference type="Proteomes" id="UP001444661">
    <property type="component" value="Unassembled WGS sequence"/>
</dbReference>
<organism evidence="3 4">
    <name type="scientific">Apiospora rasikravindrae</name>
    <dbReference type="NCBI Taxonomy" id="990691"/>
    <lineage>
        <taxon>Eukaryota</taxon>
        <taxon>Fungi</taxon>
        <taxon>Dikarya</taxon>
        <taxon>Ascomycota</taxon>
        <taxon>Pezizomycotina</taxon>
        <taxon>Sordariomycetes</taxon>
        <taxon>Xylariomycetidae</taxon>
        <taxon>Amphisphaeriales</taxon>
        <taxon>Apiosporaceae</taxon>
        <taxon>Apiospora</taxon>
    </lineage>
</organism>
<feature type="transmembrane region" description="Helical" evidence="2">
    <location>
        <begin position="167"/>
        <end position="193"/>
    </location>
</feature>
<dbReference type="InterPro" id="IPR021840">
    <property type="entry name" value="DUF3433"/>
</dbReference>
<keyword evidence="2" id="KW-1133">Transmembrane helix</keyword>